<dbReference type="Proteomes" id="UP000075304">
    <property type="component" value="Unassembled WGS sequence"/>
</dbReference>
<evidence type="ECO:0000313" key="2">
    <source>
        <dbReference type="EMBL" id="KYC71493.1"/>
    </source>
</evidence>
<keyword evidence="1" id="KW-1133">Transmembrane helix</keyword>
<keyword evidence="1" id="KW-0812">Transmembrane</keyword>
<dbReference type="EMBL" id="LQYI01000027">
    <property type="protein sequence ID" value="KYC71493.1"/>
    <property type="molecule type" value="Genomic_DNA"/>
</dbReference>
<evidence type="ECO:0000256" key="1">
    <source>
        <dbReference type="SAM" id="Phobius"/>
    </source>
</evidence>
<comment type="caution">
    <text evidence="2">The sequence shown here is derived from an EMBL/GenBank/DDBJ whole genome shotgun (WGS) entry which is preliminary data.</text>
</comment>
<keyword evidence="1" id="KW-0472">Membrane</keyword>
<dbReference type="PATRIC" id="fig|1398.25.peg.1959"/>
<protein>
    <submittedName>
        <fullName evidence="2">Uncharacterized protein</fullName>
    </submittedName>
</protein>
<feature type="transmembrane region" description="Helical" evidence="1">
    <location>
        <begin position="7"/>
        <end position="29"/>
    </location>
</feature>
<evidence type="ECO:0000313" key="3">
    <source>
        <dbReference type="Proteomes" id="UP000075304"/>
    </source>
</evidence>
<organism evidence="2 3">
    <name type="scientific">Heyndrickxia coagulans</name>
    <name type="common">Weizmannia coagulans</name>
    <dbReference type="NCBI Taxonomy" id="1398"/>
    <lineage>
        <taxon>Bacteria</taxon>
        <taxon>Bacillati</taxon>
        <taxon>Bacillota</taxon>
        <taxon>Bacilli</taxon>
        <taxon>Bacillales</taxon>
        <taxon>Bacillaceae</taxon>
        <taxon>Heyndrickxia</taxon>
    </lineage>
</organism>
<accession>A0A150KGG0</accession>
<name>A0A150KGG0_HEYCO</name>
<proteinExistence type="predicted"/>
<gene>
    <name evidence="2" type="ORF">B4099_1151</name>
</gene>
<sequence>MIFMSSAYLITITILAIALVIVGVTWVNYPPLINLTV</sequence>
<dbReference type="AlphaFoldDB" id="A0A150KGG0"/>
<reference evidence="2 3" key="1">
    <citation type="submission" date="2016-01" db="EMBL/GenBank/DDBJ databases">
        <title>Genome Sequences of Twelve Sporeforming Bacillus Species Isolated from Foods.</title>
        <authorList>
            <person name="Berendsen E.M."/>
            <person name="Wells-Bennik M.H."/>
            <person name="Krawcyk A.O."/>
            <person name="De Jong A."/>
            <person name="Holsappel S."/>
            <person name="Eijlander R.T."/>
            <person name="Kuipers O.P."/>
        </authorList>
    </citation>
    <scope>NUCLEOTIDE SEQUENCE [LARGE SCALE GENOMIC DNA]</scope>
    <source>
        <strain evidence="2 3">B4099</strain>
    </source>
</reference>